<dbReference type="Gene3D" id="3.30.420.130">
    <property type="entry name" value="Dinitrogenase iron-molybdenum cofactor biosynthesis domain"/>
    <property type="match status" value="1"/>
</dbReference>
<feature type="domain" description="Dinitrogenase iron-molybdenum cofactor biosynthesis" evidence="2">
    <location>
        <begin position="13"/>
        <end position="102"/>
    </location>
</feature>
<dbReference type="InterPro" id="IPR033913">
    <property type="entry name" value="MTH1175_dom"/>
</dbReference>
<dbReference type="CDD" id="cd00851">
    <property type="entry name" value="MTH1175"/>
    <property type="match status" value="1"/>
</dbReference>
<evidence type="ECO:0000313" key="3">
    <source>
        <dbReference type="EMBL" id="ABK19085.1"/>
    </source>
</evidence>
<dbReference type="HOGENOM" id="CLU_104194_0_0_7"/>
<evidence type="ECO:0000313" key="4">
    <source>
        <dbReference type="Proteomes" id="UP000001784"/>
    </source>
</evidence>
<dbReference type="eggNOG" id="COG1433">
    <property type="taxonomic scope" value="Bacteria"/>
</dbReference>
<dbReference type="PANTHER" id="PTHR42983">
    <property type="entry name" value="DINITROGENASE IRON-MOLYBDENUM COFACTOR PROTEIN-RELATED"/>
    <property type="match status" value="1"/>
</dbReference>
<feature type="region of interest" description="Disordered" evidence="1">
    <location>
        <begin position="106"/>
        <end position="166"/>
    </location>
</feature>
<dbReference type="Proteomes" id="UP000001784">
    <property type="component" value="Chromosome"/>
</dbReference>
<dbReference type="SUPFAM" id="SSF53146">
    <property type="entry name" value="Nitrogenase accessory factor-like"/>
    <property type="match status" value="1"/>
</dbReference>
<dbReference type="PANTHER" id="PTHR42983:SF1">
    <property type="entry name" value="IRON-MOLYBDENUM PROTEIN"/>
    <property type="match status" value="1"/>
</dbReference>
<proteinExistence type="predicted"/>
<dbReference type="AlphaFoldDB" id="A0LNT3"/>
<protein>
    <submittedName>
        <fullName evidence="3">Dinitrogenase iron-molybdenum cofactor biosynthesis</fullName>
    </submittedName>
</protein>
<feature type="compositionally biased region" description="Gly residues" evidence="1">
    <location>
        <begin position="118"/>
        <end position="166"/>
    </location>
</feature>
<gene>
    <name evidence="3" type="ordered locus">Sfum_3412</name>
</gene>
<evidence type="ECO:0000256" key="1">
    <source>
        <dbReference type="SAM" id="MobiDB-lite"/>
    </source>
</evidence>
<dbReference type="Pfam" id="PF02579">
    <property type="entry name" value="Nitro_FeMo-Co"/>
    <property type="match status" value="1"/>
</dbReference>
<dbReference type="EMBL" id="CP000478">
    <property type="protein sequence ID" value="ABK19085.1"/>
    <property type="molecule type" value="Genomic_DNA"/>
</dbReference>
<dbReference type="KEGG" id="sfu:Sfum_3412"/>
<dbReference type="InterPro" id="IPR003731">
    <property type="entry name" value="Di-Nase_FeMo-co_biosynth"/>
</dbReference>
<sequence>MRIAVSAPEPNLDSEVYPRFGRSRYFLLIDPETMRFETVTNPDIDAPTGAGTSAAQLVYNKGAAAVITGTIGPKAHQALAAVGVRMITGMSGSIREAVARFKAGGLSSEADSATDTGTGPGAGMLGCGGKGTGPGRGMGRGRGCGGGKGMGKGNGRRGGGGNAPRR</sequence>
<name>A0LNT3_SYNFM</name>
<keyword evidence="4" id="KW-1185">Reference proteome</keyword>
<reference evidence="3 4" key="1">
    <citation type="submission" date="2006-10" db="EMBL/GenBank/DDBJ databases">
        <title>Complete sequence of Syntrophobacter fumaroxidans MPOB.</title>
        <authorList>
            <consortium name="US DOE Joint Genome Institute"/>
            <person name="Copeland A."/>
            <person name="Lucas S."/>
            <person name="Lapidus A."/>
            <person name="Barry K."/>
            <person name="Detter J.C."/>
            <person name="Glavina del Rio T."/>
            <person name="Hammon N."/>
            <person name="Israni S."/>
            <person name="Pitluck S."/>
            <person name="Goltsman E.G."/>
            <person name="Martinez M."/>
            <person name="Schmutz J."/>
            <person name="Larimer F."/>
            <person name="Land M."/>
            <person name="Hauser L."/>
            <person name="Kyrpides N."/>
            <person name="Kim E."/>
            <person name="Boone D.R."/>
            <person name="Brockman F."/>
            <person name="Culley D."/>
            <person name="Ferry J."/>
            <person name="Gunsalus R."/>
            <person name="McInerney M.J."/>
            <person name="Morrison M."/>
            <person name="Plugge C."/>
            <person name="Rohlin L."/>
            <person name="Scholten J."/>
            <person name="Sieber J."/>
            <person name="Stams A.J.M."/>
            <person name="Worm P."/>
            <person name="Henstra A.M."/>
            <person name="Richardson P."/>
        </authorList>
    </citation>
    <scope>NUCLEOTIDE SEQUENCE [LARGE SCALE GENOMIC DNA]</scope>
    <source>
        <strain evidence="4">DSM 10017 / MPOB</strain>
    </source>
</reference>
<dbReference type="OrthoDB" id="9807451at2"/>
<accession>A0LNT3</accession>
<dbReference type="RefSeq" id="WP_011700210.1">
    <property type="nucleotide sequence ID" value="NC_008554.1"/>
</dbReference>
<organism evidence="3 4">
    <name type="scientific">Syntrophobacter fumaroxidans (strain DSM 10017 / MPOB)</name>
    <dbReference type="NCBI Taxonomy" id="335543"/>
    <lineage>
        <taxon>Bacteria</taxon>
        <taxon>Pseudomonadati</taxon>
        <taxon>Thermodesulfobacteriota</taxon>
        <taxon>Syntrophobacteria</taxon>
        <taxon>Syntrophobacterales</taxon>
        <taxon>Syntrophobacteraceae</taxon>
        <taxon>Syntrophobacter</taxon>
    </lineage>
</organism>
<evidence type="ECO:0000259" key="2">
    <source>
        <dbReference type="Pfam" id="PF02579"/>
    </source>
</evidence>
<dbReference type="STRING" id="335543.Sfum_3412"/>
<dbReference type="InterPro" id="IPR036105">
    <property type="entry name" value="DiNase_FeMo-co_biosyn_sf"/>
</dbReference>
<dbReference type="InParanoid" id="A0LNT3"/>